<dbReference type="InterPro" id="IPR002523">
    <property type="entry name" value="MgTranspt_CorA/ZnTranspt_ZntB"/>
</dbReference>
<comment type="similarity">
    <text evidence="2">Belongs to the CorA metal ion transporter (MIT) (TC 1.A.35) family.</text>
</comment>
<dbReference type="CDD" id="cd12830">
    <property type="entry name" value="MtCorA-like"/>
    <property type="match status" value="1"/>
</dbReference>
<dbReference type="GO" id="GO:0015095">
    <property type="term" value="F:magnesium ion transmembrane transporter activity"/>
    <property type="evidence" value="ECO:0007669"/>
    <property type="project" value="TreeGrafter"/>
</dbReference>
<keyword evidence="7 12" id="KW-1133">Transmembrane helix</keyword>
<keyword evidence="4" id="KW-1003">Cell membrane</keyword>
<dbReference type="InterPro" id="IPR045863">
    <property type="entry name" value="CorA_TM1_TM2"/>
</dbReference>
<comment type="caution">
    <text evidence="13">The sequence shown here is derived from an EMBL/GenBank/DDBJ whole genome shotgun (WGS) entry which is preliminary data.</text>
</comment>
<dbReference type="FunFam" id="1.20.58.340:FF:000004">
    <property type="entry name" value="Magnesium transport protein CorA"/>
    <property type="match status" value="1"/>
</dbReference>
<evidence type="ECO:0000256" key="7">
    <source>
        <dbReference type="ARBA" id="ARBA00022989"/>
    </source>
</evidence>
<evidence type="ECO:0000256" key="8">
    <source>
        <dbReference type="ARBA" id="ARBA00023065"/>
    </source>
</evidence>
<dbReference type="PANTHER" id="PTHR46494:SF1">
    <property type="entry name" value="CORA FAMILY METAL ION TRANSPORTER (EUROFUNG)"/>
    <property type="match status" value="1"/>
</dbReference>
<evidence type="ECO:0000256" key="10">
    <source>
        <dbReference type="ARBA" id="ARBA00034269"/>
    </source>
</evidence>
<evidence type="ECO:0000256" key="5">
    <source>
        <dbReference type="ARBA" id="ARBA00022692"/>
    </source>
</evidence>
<dbReference type="GO" id="GO:0005886">
    <property type="term" value="C:plasma membrane"/>
    <property type="evidence" value="ECO:0007669"/>
    <property type="project" value="UniProtKB-SubCell"/>
</dbReference>
<comment type="function">
    <text evidence="11">Mediates influx of magnesium ions. Alternates between open and closed states. Activated by low cytoplasmic Mg(2+) levels. Inactive when cytoplasmic Mg(2+) levels are high.</text>
</comment>
<dbReference type="OrthoDB" id="9803416at2"/>
<proteinExistence type="inferred from homology"/>
<accession>A0A4Q6XXX8</accession>
<gene>
    <name evidence="13" type="ORF">EWE75_09460</name>
</gene>
<evidence type="ECO:0000256" key="1">
    <source>
        <dbReference type="ARBA" id="ARBA00004651"/>
    </source>
</evidence>
<keyword evidence="8" id="KW-0406">Ion transport</keyword>
<feature type="transmembrane region" description="Helical" evidence="12">
    <location>
        <begin position="265"/>
        <end position="284"/>
    </location>
</feature>
<comment type="catalytic activity">
    <reaction evidence="10">
        <text>Mg(2+)(in) = Mg(2+)(out)</text>
        <dbReference type="Rhea" id="RHEA:29827"/>
        <dbReference type="ChEBI" id="CHEBI:18420"/>
    </reaction>
</comment>
<dbReference type="GO" id="GO:0000287">
    <property type="term" value="F:magnesium ion binding"/>
    <property type="evidence" value="ECO:0007669"/>
    <property type="project" value="TreeGrafter"/>
</dbReference>
<dbReference type="SUPFAM" id="SSF143865">
    <property type="entry name" value="CorA soluble domain-like"/>
    <property type="match status" value="1"/>
</dbReference>
<keyword evidence="9 12" id="KW-0472">Membrane</keyword>
<dbReference type="Gene3D" id="1.20.58.340">
    <property type="entry name" value="Magnesium transport protein CorA, transmembrane region"/>
    <property type="match status" value="2"/>
</dbReference>
<dbReference type="EMBL" id="SGIS01000011">
    <property type="protein sequence ID" value="RZF64831.1"/>
    <property type="molecule type" value="Genomic_DNA"/>
</dbReference>
<protein>
    <submittedName>
        <fullName evidence="13">Magnesium and cobalt transport protein CorA</fullName>
    </submittedName>
</protein>
<comment type="subcellular location">
    <subcellularLocation>
        <location evidence="1">Cell membrane</location>
        <topology evidence="1">Multi-pass membrane protein</topology>
    </subcellularLocation>
</comment>
<sequence>MTVLGACRYQDGKRTRDILLDDEVPDQMDRSEFAWIDLCDPTMEELSTLQDRYGLHPLMVQASLDADQPPKLDVYGDQLFVIARTARLDDDRILYGAVAVFVSHHHIIIVRHNAASHGADLRAQLETAPKLLAQGVDYVLHAVLNEVVDDYLPIFEMVEDDVLEMERRSLDTFLGRAEVVRIFHLRCELTRFQRTLGPMGEVIRKLVRGHYPCISAEALPYFDDVMDHVMRVQTMVDGLLQVLVSVFELSSLLEQQRTGAITRQLAAWAAILAVPTALAGIYGMNFRYMPELEWRYGYFGVVGIMALLCSLLWLRFRRAGWL</sequence>
<feature type="transmembrane region" description="Helical" evidence="12">
    <location>
        <begin position="296"/>
        <end position="314"/>
    </location>
</feature>
<dbReference type="Proteomes" id="UP000292085">
    <property type="component" value="Unassembled WGS sequence"/>
</dbReference>
<evidence type="ECO:0000256" key="4">
    <source>
        <dbReference type="ARBA" id="ARBA00022475"/>
    </source>
</evidence>
<keyword evidence="5 12" id="KW-0812">Transmembrane</keyword>
<dbReference type="RefSeq" id="WP_130156768.1">
    <property type="nucleotide sequence ID" value="NZ_SGIS01000011.1"/>
</dbReference>
<name>A0A4Q6XXX8_9SPHN</name>
<dbReference type="Pfam" id="PF01544">
    <property type="entry name" value="CorA"/>
    <property type="match status" value="1"/>
</dbReference>
<dbReference type="GO" id="GO:0015087">
    <property type="term" value="F:cobalt ion transmembrane transporter activity"/>
    <property type="evidence" value="ECO:0007669"/>
    <property type="project" value="TreeGrafter"/>
</dbReference>
<reference evidence="13 14" key="1">
    <citation type="submission" date="2019-02" db="EMBL/GenBank/DDBJ databases">
        <authorList>
            <person name="Li Y."/>
        </authorList>
    </citation>
    <scope>NUCLEOTIDE SEQUENCE [LARGE SCALE GENOMIC DNA]</scope>
    <source>
        <strain evidence="13 14">3-7</strain>
    </source>
</reference>
<evidence type="ECO:0000256" key="9">
    <source>
        <dbReference type="ARBA" id="ARBA00023136"/>
    </source>
</evidence>
<keyword evidence="3" id="KW-0813">Transport</keyword>
<dbReference type="Gene3D" id="3.30.460.20">
    <property type="entry name" value="CorA soluble domain-like"/>
    <property type="match status" value="1"/>
</dbReference>
<organism evidence="13 14">
    <name type="scientific">Sphingomonas populi</name>
    <dbReference type="NCBI Taxonomy" id="2484750"/>
    <lineage>
        <taxon>Bacteria</taxon>
        <taxon>Pseudomonadati</taxon>
        <taxon>Pseudomonadota</taxon>
        <taxon>Alphaproteobacteria</taxon>
        <taxon>Sphingomonadales</taxon>
        <taxon>Sphingomonadaceae</taxon>
        <taxon>Sphingomonas</taxon>
    </lineage>
</organism>
<evidence type="ECO:0000256" key="11">
    <source>
        <dbReference type="ARBA" id="ARBA00045497"/>
    </source>
</evidence>
<keyword evidence="6" id="KW-0460">Magnesium</keyword>
<keyword evidence="14" id="KW-1185">Reference proteome</keyword>
<evidence type="ECO:0000313" key="13">
    <source>
        <dbReference type="EMBL" id="RZF64831.1"/>
    </source>
</evidence>
<dbReference type="AlphaFoldDB" id="A0A4Q6XXX8"/>
<evidence type="ECO:0000256" key="12">
    <source>
        <dbReference type="SAM" id="Phobius"/>
    </source>
</evidence>
<evidence type="ECO:0000256" key="6">
    <source>
        <dbReference type="ARBA" id="ARBA00022842"/>
    </source>
</evidence>
<dbReference type="PANTHER" id="PTHR46494">
    <property type="entry name" value="CORA FAMILY METAL ION TRANSPORTER (EUROFUNG)"/>
    <property type="match status" value="1"/>
</dbReference>
<dbReference type="SUPFAM" id="SSF144083">
    <property type="entry name" value="Magnesium transport protein CorA, transmembrane region"/>
    <property type="match status" value="1"/>
</dbReference>
<evidence type="ECO:0000256" key="3">
    <source>
        <dbReference type="ARBA" id="ARBA00022448"/>
    </source>
</evidence>
<dbReference type="GO" id="GO:0050897">
    <property type="term" value="F:cobalt ion binding"/>
    <property type="evidence" value="ECO:0007669"/>
    <property type="project" value="TreeGrafter"/>
</dbReference>
<evidence type="ECO:0000256" key="2">
    <source>
        <dbReference type="ARBA" id="ARBA00009765"/>
    </source>
</evidence>
<evidence type="ECO:0000313" key="14">
    <source>
        <dbReference type="Proteomes" id="UP000292085"/>
    </source>
</evidence>
<dbReference type="InterPro" id="IPR045861">
    <property type="entry name" value="CorA_cytoplasmic_dom"/>
</dbReference>